<dbReference type="InterPro" id="IPR009100">
    <property type="entry name" value="AcylCoA_DH/oxidase_NM_dom_sf"/>
</dbReference>
<dbReference type="PANTHER" id="PTHR43884:SF12">
    <property type="entry name" value="ISOVALERYL-COA DEHYDROGENASE, MITOCHONDRIAL-RELATED"/>
    <property type="match status" value="1"/>
</dbReference>
<dbReference type="PANTHER" id="PTHR43884">
    <property type="entry name" value="ACYL-COA DEHYDROGENASE"/>
    <property type="match status" value="1"/>
</dbReference>
<evidence type="ECO:0000256" key="2">
    <source>
        <dbReference type="ARBA" id="ARBA00009347"/>
    </source>
</evidence>
<name>A0A809RBK4_9BACT</name>
<dbReference type="InterPro" id="IPR013786">
    <property type="entry name" value="AcylCoA_DH/ox_N"/>
</dbReference>
<dbReference type="InterPro" id="IPR037069">
    <property type="entry name" value="AcylCoA_DH/ox_N_sf"/>
</dbReference>
<keyword evidence="5" id="KW-0560">Oxidoreductase</keyword>
<dbReference type="FunFam" id="1.20.140.10:FF:000004">
    <property type="entry name" value="Acyl-CoA dehydrogenase FadE25"/>
    <property type="match status" value="1"/>
</dbReference>
<comment type="cofactor">
    <cofactor evidence="1 5">
        <name>FAD</name>
        <dbReference type="ChEBI" id="CHEBI:57692"/>
    </cofactor>
</comment>
<evidence type="ECO:0000256" key="4">
    <source>
        <dbReference type="ARBA" id="ARBA00022827"/>
    </source>
</evidence>
<evidence type="ECO:0000256" key="3">
    <source>
        <dbReference type="ARBA" id="ARBA00022630"/>
    </source>
</evidence>
<dbReference type="Gene3D" id="2.40.110.10">
    <property type="entry name" value="Butyryl-CoA Dehydrogenase, subunit A, domain 2"/>
    <property type="match status" value="1"/>
</dbReference>
<dbReference type="Pfam" id="PF02770">
    <property type="entry name" value="Acyl-CoA_dh_M"/>
    <property type="match status" value="1"/>
</dbReference>
<dbReference type="GO" id="GO:0050660">
    <property type="term" value="F:flavin adenine dinucleotide binding"/>
    <property type="evidence" value="ECO:0007669"/>
    <property type="project" value="InterPro"/>
</dbReference>
<dbReference type="SUPFAM" id="SSF47203">
    <property type="entry name" value="Acyl-CoA dehydrogenase C-terminal domain-like"/>
    <property type="match status" value="1"/>
</dbReference>
<comment type="similarity">
    <text evidence="2 5">Belongs to the acyl-CoA dehydrogenase family.</text>
</comment>
<dbReference type="PIRSF" id="PIRSF016578">
    <property type="entry name" value="HsaA"/>
    <property type="match status" value="1"/>
</dbReference>
<sequence>MQPQFTSDEQAFLAEVQQFVDTFVAPNSREWERSTFPDDIWKRTAQIGITNCVLPQRFGGRGFSCQTYADMCRRIGRADPALAMNVAAINALCVAHFELFASDEQREKYLPGILSGDIALAWGLTEPEAGSDARRVQSFATPIEGRPGYFHLNGEKMFITNGGFAKLFIIIARLDEKNLSAFLMEKDQPGFVDLERIATVGVSASYTLRFKMENCVAWHTPGSFEEVISLLYRGRVGIAAMALGIAEEALALGIEYSKQREQFGRTLSQMQSVQNMVAESATQVEAARLLVQKAAWLYDQGQPIVKEASFAKLFASETARDVTNKMLQIHGGRGMTHDYMIEKLWRDAKLTEIGEGASEVQKLVIAKSLLK</sequence>
<evidence type="ECO:0000256" key="5">
    <source>
        <dbReference type="RuleBase" id="RU362125"/>
    </source>
</evidence>
<dbReference type="InterPro" id="IPR046373">
    <property type="entry name" value="Acyl-CoA_Oxase/DH_mid-dom_sf"/>
</dbReference>
<dbReference type="SUPFAM" id="SSF56645">
    <property type="entry name" value="Acyl-CoA dehydrogenase NM domain-like"/>
    <property type="match status" value="1"/>
</dbReference>
<proteinExistence type="inferred from homology"/>
<feature type="domain" description="Acyl-CoA dehydrogenase/oxidase N-terminal" evidence="8">
    <location>
        <begin position="6"/>
        <end position="117"/>
    </location>
</feature>
<gene>
    <name evidence="9" type="ORF">NPRO_24140</name>
</gene>
<keyword evidence="3 5" id="KW-0285">Flavoprotein</keyword>
<dbReference type="InterPro" id="IPR006089">
    <property type="entry name" value="Acyl-CoA_DH_CS"/>
</dbReference>
<evidence type="ECO:0000313" key="10">
    <source>
        <dbReference type="Proteomes" id="UP000662873"/>
    </source>
</evidence>
<evidence type="ECO:0000259" key="7">
    <source>
        <dbReference type="Pfam" id="PF02770"/>
    </source>
</evidence>
<dbReference type="EMBL" id="AP021858">
    <property type="protein sequence ID" value="BBO24819.1"/>
    <property type="molecule type" value="Genomic_DNA"/>
</dbReference>
<dbReference type="Proteomes" id="UP000662873">
    <property type="component" value="Chromosome"/>
</dbReference>
<dbReference type="KEGG" id="npy:NPRO_24140"/>
<dbReference type="InterPro" id="IPR009075">
    <property type="entry name" value="AcylCo_DH/oxidase_C"/>
</dbReference>
<dbReference type="Pfam" id="PF02771">
    <property type="entry name" value="Acyl-CoA_dh_N"/>
    <property type="match status" value="1"/>
</dbReference>
<protein>
    <submittedName>
        <fullName evidence="9">Acyl-CoA dehydrogenase</fullName>
    </submittedName>
</protein>
<dbReference type="Pfam" id="PF00441">
    <property type="entry name" value="Acyl-CoA_dh_1"/>
    <property type="match status" value="1"/>
</dbReference>
<keyword evidence="4 5" id="KW-0274">FAD</keyword>
<dbReference type="PROSITE" id="PS00073">
    <property type="entry name" value="ACYL_COA_DH_2"/>
    <property type="match status" value="1"/>
</dbReference>
<evidence type="ECO:0000259" key="8">
    <source>
        <dbReference type="Pfam" id="PF02771"/>
    </source>
</evidence>
<dbReference type="Gene3D" id="1.20.140.10">
    <property type="entry name" value="Butyryl-CoA Dehydrogenase, subunit A, domain 3"/>
    <property type="match status" value="1"/>
</dbReference>
<dbReference type="InterPro" id="IPR036250">
    <property type="entry name" value="AcylCo_DH-like_C"/>
</dbReference>
<dbReference type="AlphaFoldDB" id="A0A809RBK4"/>
<evidence type="ECO:0000313" key="9">
    <source>
        <dbReference type="EMBL" id="BBO24819.1"/>
    </source>
</evidence>
<organism evidence="9 10">
    <name type="scientific">Candidatus Nitrosymbiomonas proteolyticus</name>
    <dbReference type="NCBI Taxonomy" id="2608984"/>
    <lineage>
        <taxon>Bacteria</taxon>
        <taxon>Bacillati</taxon>
        <taxon>Armatimonadota</taxon>
        <taxon>Armatimonadota incertae sedis</taxon>
        <taxon>Candidatus Nitrosymbiomonas</taxon>
    </lineage>
</organism>
<evidence type="ECO:0000259" key="6">
    <source>
        <dbReference type="Pfam" id="PF00441"/>
    </source>
</evidence>
<dbReference type="InterPro" id="IPR006091">
    <property type="entry name" value="Acyl-CoA_Oxase/DH_mid-dom"/>
</dbReference>
<evidence type="ECO:0000256" key="1">
    <source>
        <dbReference type="ARBA" id="ARBA00001974"/>
    </source>
</evidence>
<feature type="domain" description="Acyl-CoA dehydrogenase/oxidase C-terminal" evidence="6">
    <location>
        <begin position="227"/>
        <end position="370"/>
    </location>
</feature>
<feature type="domain" description="Acyl-CoA oxidase/dehydrogenase middle" evidence="7">
    <location>
        <begin position="122"/>
        <end position="215"/>
    </location>
</feature>
<reference evidence="9" key="1">
    <citation type="journal article" name="DNA Res.">
        <title>The physiological potential of anammox bacteria as revealed by their core genome structure.</title>
        <authorList>
            <person name="Okubo T."/>
            <person name="Toyoda A."/>
            <person name="Fukuhara K."/>
            <person name="Uchiyama I."/>
            <person name="Harigaya Y."/>
            <person name="Kuroiwa M."/>
            <person name="Suzuki T."/>
            <person name="Murakami Y."/>
            <person name="Suwa Y."/>
            <person name="Takami H."/>
        </authorList>
    </citation>
    <scope>NUCLEOTIDE SEQUENCE</scope>
    <source>
        <strain evidence="9">317325-2</strain>
    </source>
</reference>
<dbReference type="GO" id="GO:0003995">
    <property type="term" value="F:acyl-CoA dehydrogenase activity"/>
    <property type="evidence" value="ECO:0007669"/>
    <property type="project" value="InterPro"/>
</dbReference>
<accession>A0A809RBK4</accession>
<dbReference type="Gene3D" id="1.10.540.10">
    <property type="entry name" value="Acyl-CoA dehydrogenase/oxidase, N-terminal domain"/>
    <property type="match status" value="1"/>
</dbReference>